<dbReference type="OrthoDB" id="9768329at2"/>
<dbReference type="PANTHER" id="PTHR42703">
    <property type="entry name" value="NADH DEHYDROGENASE"/>
    <property type="match status" value="1"/>
</dbReference>
<evidence type="ECO:0000256" key="3">
    <source>
        <dbReference type="ARBA" id="ARBA00022475"/>
    </source>
</evidence>
<dbReference type="EMBL" id="CP039852">
    <property type="protein sequence ID" value="QCZ93108.1"/>
    <property type="molecule type" value="Genomic_DNA"/>
</dbReference>
<evidence type="ECO:0000256" key="6">
    <source>
        <dbReference type="ARBA" id="ARBA00023136"/>
    </source>
</evidence>
<evidence type="ECO:0000256" key="7">
    <source>
        <dbReference type="RuleBase" id="RU000320"/>
    </source>
</evidence>
<dbReference type="PANTHER" id="PTHR42703:SF1">
    <property type="entry name" value="NA(+)_H(+) ANTIPORTER SUBUNIT D1"/>
    <property type="match status" value="1"/>
</dbReference>
<accession>A0A5B7YC48</accession>
<feature type="transmembrane region" description="Helical" evidence="8">
    <location>
        <begin position="115"/>
        <end position="139"/>
    </location>
</feature>
<evidence type="ECO:0000259" key="9">
    <source>
        <dbReference type="Pfam" id="PF00361"/>
    </source>
</evidence>
<feature type="transmembrane region" description="Helical" evidence="8">
    <location>
        <begin position="159"/>
        <end position="184"/>
    </location>
</feature>
<evidence type="ECO:0000313" key="11">
    <source>
        <dbReference type="Proteomes" id="UP000304912"/>
    </source>
</evidence>
<evidence type="ECO:0000256" key="8">
    <source>
        <dbReference type="SAM" id="Phobius"/>
    </source>
</evidence>
<keyword evidence="11" id="KW-1185">Reference proteome</keyword>
<sequence length="500" mass="54209">MMEAFTVLLVVIPLISAPLTALIANRHVAWGLSLLVGASTFIIALMLLQDVITGRVIHYELGGWKPPWGIEYVIDSLNALVAVIVTAFALLSVLFGRLSVEREVHDSQIHLFYTAFQLVLLGLLGMALTGDIFNLFVFLEISSLSSYALIAMGHKRQALVASFNYLIAGTLGATFFLLGIGFLYAASGTLNMADIASRFGQFDAMALVITALLFILIGLALKAAAFPLHSWLPDAYTQAPSMVTVFLASTSTKVAVYVLIRCLYHVFPQEYWSQLLLPSFLLLSGCLGMLYGSYKAIQQDSIKRLLAYSSVAQLGYMVVGIGLNNETGLTATVVHLFNHAITKGALFMAAGMVFYRMHTTSLNQLRGAGKTMPWTTGAFVIGGLSLIGVPGTAGFISKWYLLQAALENNNYLVVASLLIASIMAIMYVWKIIEALYFDGEEKLHVHQVPSGQDIVASMPLATFCCYLLVATCIYFGLYTDLPLEAAKTAAQSLFTGGPAR</sequence>
<evidence type="ECO:0000313" key="10">
    <source>
        <dbReference type="EMBL" id="QCZ93108.1"/>
    </source>
</evidence>
<dbReference type="InterPro" id="IPR001750">
    <property type="entry name" value="ND/Mrp_TM"/>
</dbReference>
<feature type="transmembrane region" description="Helical" evidence="8">
    <location>
        <begin position="72"/>
        <end position="95"/>
    </location>
</feature>
<feature type="transmembrane region" description="Helical" evidence="8">
    <location>
        <begin position="453"/>
        <end position="477"/>
    </location>
</feature>
<dbReference type="AlphaFoldDB" id="A0A5B7YC48"/>
<dbReference type="KEGG" id="salk:FBQ74_06225"/>
<feature type="domain" description="NADH:quinone oxidoreductase/Mrp antiporter transmembrane" evidence="9">
    <location>
        <begin position="131"/>
        <end position="422"/>
    </location>
</feature>
<evidence type="ECO:0000256" key="4">
    <source>
        <dbReference type="ARBA" id="ARBA00022692"/>
    </source>
</evidence>
<dbReference type="PRINTS" id="PR01434">
    <property type="entry name" value="NADHDHGNASE5"/>
</dbReference>
<keyword evidence="4 7" id="KW-0812">Transmembrane</keyword>
<dbReference type="InterPro" id="IPR050586">
    <property type="entry name" value="CPA3_Na-H_Antiporter_D"/>
</dbReference>
<organism evidence="10 11">
    <name type="scientific">Salinimonas iocasae</name>
    <dbReference type="NCBI Taxonomy" id="2572577"/>
    <lineage>
        <taxon>Bacteria</taxon>
        <taxon>Pseudomonadati</taxon>
        <taxon>Pseudomonadota</taxon>
        <taxon>Gammaproteobacteria</taxon>
        <taxon>Alteromonadales</taxon>
        <taxon>Alteromonadaceae</taxon>
        <taxon>Alteromonas/Salinimonas group</taxon>
        <taxon>Salinimonas</taxon>
    </lineage>
</organism>
<evidence type="ECO:0000256" key="1">
    <source>
        <dbReference type="ARBA" id="ARBA00004651"/>
    </source>
</evidence>
<feature type="transmembrane region" description="Helical" evidence="8">
    <location>
        <begin position="336"/>
        <end position="355"/>
    </location>
</feature>
<keyword evidence="5 8" id="KW-1133">Transmembrane helix</keyword>
<gene>
    <name evidence="10" type="ORF">FBQ74_06225</name>
</gene>
<proteinExistence type="inferred from homology"/>
<feature type="transmembrane region" description="Helical" evidence="8">
    <location>
        <begin position="272"/>
        <end position="293"/>
    </location>
</feature>
<keyword evidence="3" id="KW-1003">Cell membrane</keyword>
<dbReference type="Proteomes" id="UP000304912">
    <property type="component" value="Chromosome"/>
</dbReference>
<protein>
    <submittedName>
        <fullName evidence="10">Monovalent cation/H+ antiporter subunit D family protein</fullName>
    </submittedName>
</protein>
<evidence type="ECO:0000256" key="5">
    <source>
        <dbReference type="ARBA" id="ARBA00022989"/>
    </source>
</evidence>
<reference evidence="10 11" key="1">
    <citation type="submission" date="2019-04" db="EMBL/GenBank/DDBJ databases">
        <title>Salinimonas iocasae sp. nov., a halophilic bacterium isolated from the outer tube casing of tubeworms in Okinawa Trough.</title>
        <authorList>
            <person name="Zhang H."/>
            <person name="Wang H."/>
            <person name="Li C."/>
        </authorList>
    </citation>
    <scope>NUCLEOTIDE SEQUENCE [LARGE SCALE GENOMIC DNA]</scope>
    <source>
        <strain evidence="10 11">KX18D6</strain>
    </source>
</reference>
<feature type="transmembrane region" description="Helical" evidence="8">
    <location>
        <begin position="204"/>
        <end position="221"/>
    </location>
</feature>
<comment type="subcellular location">
    <subcellularLocation>
        <location evidence="1">Cell membrane</location>
        <topology evidence="1">Multi-pass membrane protein</topology>
    </subcellularLocation>
    <subcellularLocation>
        <location evidence="7">Membrane</location>
        <topology evidence="7">Multi-pass membrane protein</topology>
    </subcellularLocation>
</comment>
<evidence type="ECO:0000256" key="2">
    <source>
        <dbReference type="ARBA" id="ARBA00005346"/>
    </source>
</evidence>
<feature type="transmembrane region" description="Helical" evidence="8">
    <location>
        <begin position="411"/>
        <end position="432"/>
    </location>
</feature>
<name>A0A5B7YC48_9ALTE</name>
<feature type="transmembrane region" description="Helical" evidence="8">
    <location>
        <begin position="31"/>
        <end position="52"/>
    </location>
</feature>
<feature type="transmembrane region" description="Helical" evidence="8">
    <location>
        <begin position="376"/>
        <end position="399"/>
    </location>
</feature>
<dbReference type="Pfam" id="PF00361">
    <property type="entry name" value="Proton_antipo_M"/>
    <property type="match status" value="1"/>
</dbReference>
<comment type="similarity">
    <text evidence="2">Belongs to the CPA3 antiporters (TC 2.A.63) subunit D family.</text>
</comment>
<feature type="transmembrane region" description="Helical" evidence="8">
    <location>
        <begin position="242"/>
        <end position="260"/>
    </location>
</feature>
<keyword evidence="6 8" id="KW-0472">Membrane</keyword>
<dbReference type="GO" id="GO:0005886">
    <property type="term" value="C:plasma membrane"/>
    <property type="evidence" value="ECO:0007669"/>
    <property type="project" value="UniProtKB-SubCell"/>
</dbReference>